<name>A0A7J6W1Z7_THATH</name>
<proteinExistence type="predicted"/>
<gene>
    <name evidence="1" type="ORF">FRX31_019202</name>
</gene>
<sequence>MASYFICNGCRRSRRLFRRYLKPIDGVIEIDNSESDDVDDVDDEVQVEVVEIDSDSEDLQIYPGAQFLEGEDTTKWPQVPPLGLVVQHKNGWHYRIKQEPPSILPAHLVINETRLNWPIRNVKIHYGGEWNEWPEDAYYWKPSDYSEGYVLEFPDANSELLCLGIVKGNIRDKAFPGGEWIVDFDDDNPPIYLVHGLKFEMLKDEDLMNAFDEADIDENGWLNIFVDLALTPAVDLEKKRNVVDCGSLFEVGDCSQNIEELMEANEEPTIQNTKDVISENKEPTI</sequence>
<feature type="non-terminal residue" evidence="1">
    <location>
        <position position="1"/>
    </location>
</feature>
<keyword evidence="2" id="KW-1185">Reference proteome</keyword>
<reference evidence="1 2" key="1">
    <citation type="submission" date="2020-06" db="EMBL/GenBank/DDBJ databases">
        <title>Transcriptomic and genomic resources for Thalictrum thalictroides and T. hernandezii: Facilitating candidate gene discovery in an emerging model plant lineage.</title>
        <authorList>
            <person name="Arias T."/>
            <person name="Riano-Pachon D.M."/>
            <person name="Di Stilio V.S."/>
        </authorList>
    </citation>
    <scope>NUCLEOTIDE SEQUENCE [LARGE SCALE GENOMIC DNA]</scope>
    <source>
        <strain evidence="2">cv. WT478/WT964</strain>
        <tissue evidence="1">Leaves</tissue>
    </source>
</reference>
<evidence type="ECO:0000313" key="2">
    <source>
        <dbReference type="Proteomes" id="UP000554482"/>
    </source>
</evidence>
<protein>
    <submittedName>
        <fullName evidence="1">Uncharacterized protein</fullName>
    </submittedName>
</protein>
<dbReference type="Proteomes" id="UP000554482">
    <property type="component" value="Unassembled WGS sequence"/>
</dbReference>
<dbReference type="OrthoDB" id="2010598at2759"/>
<dbReference type="AlphaFoldDB" id="A0A7J6W1Z7"/>
<accession>A0A7J6W1Z7</accession>
<organism evidence="1 2">
    <name type="scientific">Thalictrum thalictroides</name>
    <name type="common">Rue-anemone</name>
    <name type="synonym">Anemone thalictroides</name>
    <dbReference type="NCBI Taxonomy" id="46969"/>
    <lineage>
        <taxon>Eukaryota</taxon>
        <taxon>Viridiplantae</taxon>
        <taxon>Streptophyta</taxon>
        <taxon>Embryophyta</taxon>
        <taxon>Tracheophyta</taxon>
        <taxon>Spermatophyta</taxon>
        <taxon>Magnoliopsida</taxon>
        <taxon>Ranunculales</taxon>
        <taxon>Ranunculaceae</taxon>
        <taxon>Thalictroideae</taxon>
        <taxon>Thalictrum</taxon>
    </lineage>
</organism>
<evidence type="ECO:0000313" key="1">
    <source>
        <dbReference type="EMBL" id="KAF5191211.1"/>
    </source>
</evidence>
<dbReference type="EMBL" id="JABWDY010023063">
    <property type="protein sequence ID" value="KAF5191211.1"/>
    <property type="molecule type" value="Genomic_DNA"/>
</dbReference>
<comment type="caution">
    <text evidence="1">The sequence shown here is derived from an EMBL/GenBank/DDBJ whole genome shotgun (WGS) entry which is preliminary data.</text>
</comment>